<reference evidence="2 3" key="1">
    <citation type="journal article" date="2015" name="PLoS Pathog.">
        <title>Leptomonas seymouri: Adaptations to the Dixenous Life Cycle Analyzed by Genome Sequencing, Transcriptome Profiling and Co-infection with Leishmania donovani.</title>
        <authorList>
            <person name="Kraeva N."/>
            <person name="Butenko A."/>
            <person name="Hlavacova J."/>
            <person name="Kostygov A."/>
            <person name="Myskova J."/>
            <person name="Grybchuk D."/>
            <person name="Lestinova T."/>
            <person name="Votypka J."/>
            <person name="Volf P."/>
            <person name="Opperdoes F."/>
            <person name="Flegontov P."/>
            <person name="Lukes J."/>
            <person name="Yurchenko V."/>
        </authorList>
    </citation>
    <scope>NUCLEOTIDE SEQUENCE [LARGE SCALE GENOMIC DNA]</scope>
    <source>
        <strain evidence="2 3">ATCC 30220</strain>
    </source>
</reference>
<accession>A0A0N0P4W5</accession>
<comment type="caution">
    <text evidence="2">The sequence shown here is derived from an EMBL/GenBank/DDBJ whole genome shotgun (WGS) entry which is preliminary data.</text>
</comment>
<proteinExistence type="predicted"/>
<keyword evidence="3" id="KW-1185">Reference proteome</keyword>
<dbReference type="VEuPathDB" id="TriTrypDB:Lsey_0167_0030"/>
<feature type="region of interest" description="Disordered" evidence="1">
    <location>
        <begin position="246"/>
        <end position="287"/>
    </location>
</feature>
<evidence type="ECO:0000313" key="3">
    <source>
        <dbReference type="Proteomes" id="UP000038009"/>
    </source>
</evidence>
<feature type="compositionally biased region" description="Basic residues" evidence="1">
    <location>
        <begin position="922"/>
        <end position="937"/>
    </location>
</feature>
<feature type="compositionally biased region" description="Low complexity" evidence="1">
    <location>
        <begin position="354"/>
        <end position="367"/>
    </location>
</feature>
<name>A0A0N0P4W5_LEPSE</name>
<evidence type="ECO:0000256" key="1">
    <source>
        <dbReference type="SAM" id="MobiDB-lite"/>
    </source>
</evidence>
<dbReference type="OMA" id="DMVFLFM"/>
<organism evidence="2 3">
    <name type="scientific">Leptomonas seymouri</name>
    <dbReference type="NCBI Taxonomy" id="5684"/>
    <lineage>
        <taxon>Eukaryota</taxon>
        <taxon>Discoba</taxon>
        <taxon>Euglenozoa</taxon>
        <taxon>Kinetoplastea</taxon>
        <taxon>Metakinetoplastina</taxon>
        <taxon>Trypanosomatida</taxon>
        <taxon>Trypanosomatidae</taxon>
        <taxon>Leishmaniinae</taxon>
        <taxon>Leptomonas</taxon>
    </lineage>
</organism>
<dbReference type="EMBL" id="LJSK01000167">
    <property type="protein sequence ID" value="KPI85769.1"/>
    <property type="molecule type" value="Genomic_DNA"/>
</dbReference>
<feature type="compositionally biased region" description="Acidic residues" evidence="1">
    <location>
        <begin position="318"/>
        <end position="327"/>
    </location>
</feature>
<dbReference type="OrthoDB" id="272582at2759"/>
<feature type="region of interest" description="Disordered" evidence="1">
    <location>
        <begin position="875"/>
        <end position="944"/>
    </location>
</feature>
<gene>
    <name evidence="2" type="ORF">ABL78_5160</name>
</gene>
<evidence type="ECO:0000313" key="2">
    <source>
        <dbReference type="EMBL" id="KPI85769.1"/>
    </source>
</evidence>
<feature type="compositionally biased region" description="Polar residues" evidence="1">
    <location>
        <begin position="251"/>
        <end position="264"/>
    </location>
</feature>
<dbReference type="AlphaFoldDB" id="A0A0N0P4W5"/>
<feature type="region of interest" description="Disordered" evidence="1">
    <location>
        <begin position="354"/>
        <end position="381"/>
    </location>
</feature>
<feature type="compositionally biased region" description="Basic and acidic residues" evidence="1">
    <location>
        <begin position="903"/>
        <end position="921"/>
    </location>
</feature>
<sequence>MGVPDFVKYIARSSPGALCRLPKGDSANPLIFDFILIDATNAAQTLGLESLLAFLNPSHILARSAIIFALDSQRDRSGTARSRRHALVRIGDLDVQVEKLCSQLAEVYRAHNNRHSDSTQRPITRPHVLTSGRGVAGEADYKLLDLQRTLLTSAIAAGATALPSFLFVSEDSDVLCGALCGPAPQQVSIATKLQDVLYELSILRLDRVLAFIATCTDAFYAENERVAAAAAAAKLKMAVERNTAKAKRALPNNSTDVTDKSSGATVKHDVRNEEEEEEVVELSVKDKAAAPQLQDDVVRRRKQDGPMVATGVRIELADSSEDDEPEEQQPKAPPPKDAVNKTTVSNSAMEELPAQATPAGGAPGQRAESGATAAVASDPAPSVGELTVSTITYTSTVDMVFLFMMVMGNAVNVPSLVRGATKVDAGSCWQAYCKQKYKLLAASEAETGRVLLTTSAKTHSTNKGSFVLNCEFLHAILDALHYADTEARPPGEEEKNRALAYLSNAIYATLRYMVGCNLEKPPVLQQTFLDSRPLSETAITLPSLSAVMWVLGQEATRTFTFPVHGLAKKELLSIASGGATGDRDAVGGSLASAHFSNTPPATLPRGAASTAGDLDVGEHLVAPVAANAWAVRGARTSTVSLATLVHSFTVSTGEARLTTSDSVALRAAHLPSMTELLKKCLQKVSPAVLAKANVLEYLVAVWEYALGMGVRRIAALTKGAAHVARAEGGEQVFSAVQTASSAGNPMHLAENSATAPRAKHVSGHYVYSFELRRMAPVMQSSDTPVHLPNREPTAAVAGAAATPLPPSLLTNTTGGAPSAAQQAILAALGVSYDYSKTPRAPANVVNLPHSAMDDEDKAELQRLKKVAKKERALALSVATEVKQSARDDDKSDSDDADGGVTGKAKEGIRKKGDKKKADRPTGKKRLGKRERQQRHRAMEKSGGAAATLLAASGAEKNVAGKCGGALGNTKC</sequence>
<protein>
    <submittedName>
        <fullName evidence="2">Uncharacterized protein</fullName>
    </submittedName>
</protein>
<dbReference type="Proteomes" id="UP000038009">
    <property type="component" value="Unassembled WGS sequence"/>
</dbReference>
<feature type="region of interest" description="Disordered" evidence="1">
    <location>
        <begin position="315"/>
        <end position="342"/>
    </location>
</feature>